<dbReference type="InterPro" id="IPR006699">
    <property type="entry name" value="GlpP"/>
</dbReference>
<name>A0ABU8LY94_9MICO</name>
<protein>
    <submittedName>
        <fullName evidence="2">Glycerol-3-phosphate responsive antiterminator</fullName>
    </submittedName>
</protein>
<dbReference type="InterPro" id="IPR013785">
    <property type="entry name" value="Aldolase_TIM"/>
</dbReference>
<dbReference type="EMBL" id="JBBDGL010000005">
    <property type="protein sequence ID" value="MEJ1156625.1"/>
    <property type="molecule type" value="Genomic_DNA"/>
</dbReference>
<dbReference type="PIRSF" id="PIRSF016897">
    <property type="entry name" value="GlpP"/>
    <property type="match status" value="1"/>
</dbReference>
<evidence type="ECO:0000313" key="3">
    <source>
        <dbReference type="Proteomes" id="UP001368654"/>
    </source>
</evidence>
<dbReference type="Gene3D" id="3.20.20.70">
    <property type="entry name" value="Aldolase class I"/>
    <property type="match status" value="1"/>
</dbReference>
<proteinExistence type="predicted"/>
<dbReference type="PANTHER" id="PTHR35787:SF1">
    <property type="entry name" value="GLYCEROL UPTAKE OPERON ANTITERMINATOR REGULATORY PROTEIN"/>
    <property type="match status" value="1"/>
</dbReference>
<dbReference type="PANTHER" id="PTHR35787">
    <property type="entry name" value="GLYCEROL UPTAKE OPERON ANTITERMINATOR REGULATORY PROTEIN"/>
    <property type="match status" value="1"/>
</dbReference>
<organism evidence="2 3">
    <name type="scientific">Microbacterium marmarense</name>
    <dbReference type="NCBI Taxonomy" id="3122051"/>
    <lineage>
        <taxon>Bacteria</taxon>
        <taxon>Bacillati</taxon>
        <taxon>Actinomycetota</taxon>
        <taxon>Actinomycetes</taxon>
        <taxon>Micrococcales</taxon>
        <taxon>Microbacteriaceae</taxon>
        <taxon>Microbacterium</taxon>
    </lineage>
</organism>
<sequence length="219" mass="23518">MSAVRGESPHVGRNSTSSDARPAPRQRPDPTIAPVIEEILLLHPVIASIKDDSDMQAILKVHCPVVFVLFGSVLTIADIVKALKDAGRTVFVDIDLVDGFSNRPVVIDFLKQNSQADGVLSSKAMMVKYAKSVGFLGIHRLFLVDSFSYKNVPKQVSLSGADAVEILPGCMPRVLSWVREDTDLPLIAGGLVCDKQDVLAALGAGAIAIASSNRDVWQM</sequence>
<dbReference type="Proteomes" id="UP001368654">
    <property type="component" value="Unassembled WGS sequence"/>
</dbReference>
<keyword evidence="3" id="KW-1185">Reference proteome</keyword>
<comment type="caution">
    <text evidence="2">The sequence shown here is derived from an EMBL/GenBank/DDBJ whole genome shotgun (WGS) entry which is preliminary data.</text>
</comment>
<dbReference type="Pfam" id="PF04309">
    <property type="entry name" value="G3P_antiterm"/>
    <property type="match status" value="1"/>
</dbReference>
<dbReference type="SUPFAM" id="SSF110391">
    <property type="entry name" value="GlpP-like"/>
    <property type="match status" value="1"/>
</dbReference>
<dbReference type="RefSeq" id="WP_337339054.1">
    <property type="nucleotide sequence ID" value="NZ_JBBDGL010000005.1"/>
</dbReference>
<gene>
    <name evidence="2" type="ORF">WDU96_13525</name>
</gene>
<feature type="region of interest" description="Disordered" evidence="1">
    <location>
        <begin position="1"/>
        <end position="29"/>
    </location>
</feature>
<evidence type="ECO:0000256" key="1">
    <source>
        <dbReference type="SAM" id="MobiDB-lite"/>
    </source>
</evidence>
<evidence type="ECO:0000313" key="2">
    <source>
        <dbReference type="EMBL" id="MEJ1156625.1"/>
    </source>
</evidence>
<reference evidence="2 3" key="1">
    <citation type="submission" date="2024-02" db="EMBL/GenBank/DDBJ databases">
        <authorList>
            <person name="Saticioglu I.B."/>
        </authorList>
    </citation>
    <scope>NUCLEOTIDE SEQUENCE [LARGE SCALE GENOMIC DNA]</scope>
    <source>
        <strain evidence="2 3">Mu-86</strain>
    </source>
</reference>
<accession>A0ABU8LY94</accession>